<comment type="caution">
    <text evidence="3">The sequence shown here is derived from an EMBL/GenBank/DDBJ whole genome shotgun (WGS) entry which is preliminary data.</text>
</comment>
<dbReference type="Pfam" id="PF14380">
    <property type="entry name" value="WAK_assoc"/>
    <property type="match status" value="1"/>
</dbReference>
<proteinExistence type="predicted"/>
<reference evidence="3" key="1">
    <citation type="journal article" date="2021" name="Front. Plant Sci.">
        <title>Chromosome-Scale Genome Assembly for Chinese Sour Jujube and Insights Into Its Genome Evolution and Domestication Signature.</title>
        <authorList>
            <person name="Shen L.-Y."/>
            <person name="Luo H."/>
            <person name="Wang X.-L."/>
            <person name="Wang X.-M."/>
            <person name="Qiu X.-J."/>
            <person name="Liu H."/>
            <person name="Zhou S.-S."/>
            <person name="Jia K.-H."/>
            <person name="Nie S."/>
            <person name="Bao Y.-T."/>
            <person name="Zhang R.-G."/>
            <person name="Yun Q.-Z."/>
            <person name="Chai Y.-H."/>
            <person name="Lu J.-Y."/>
            <person name="Li Y."/>
            <person name="Zhao S.-W."/>
            <person name="Mao J.-F."/>
            <person name="Jia S.-G."/>
            <person name="Mao Y.-M."/>
        </authorList>
    </citation>
    <scope>NUCLEOTIDE SEQUENCE</scope>
    <source>
        <strain evidence="3">AT0</strain>
        <tissue evidence="3">Leaf</tissue>
    </source>
</reference>
<dbReference type="PANTHER" id="PTHR33138">
    <property type="entry name" value="OS01G0690200 PROTEIN"/>
    <property type="match status" value="1"/>
</dbReference>
<dbReference type="EMBL" id="JAEACU010000010">
    <property type="protein sequence ID" value="KAH7516495.1"/>
    <property type="molecule type" value="Genomic_DNA"/>
</dbReference>
<dbReference type="AlphaFoldDB" id="A0A978UNU3"/>
<feature type="domain" description="Wall-associated receptor kinase C-terminal" evidence="2">
    <location>
        <begin position="3"/>
        <end position="80"/>
    </location>
</feature>
<keyword evidence="1" id="KW-0325">Glycoprotein</keyword>
<evidence type="ECO:0000259" key="2">
    <source>
        <dbReference type="Pfam" id="PF14380"/>
    </source>
</evidence>
<organism evidence="3 4">
    <name type="scientific">Ziziphus jujuba var. spinosa</name>
    <dbReference type="NCBI Taxonomy" id="714518"/>
    <lineage>
        <taxon>Eukaryota</taxon>
        <taxon>Viridiplantae</taxon>
        <taxon>Streptophyta</taxon>
        <taxon>Embryophyta</taxon>
        <taxon>Tracheophyta</taxon>
        <taxon>Spermatophyta</taxon>
        <taxon>Magnoliopsida</taxon>
        <taxon>eudicotyledons</taxon>
        <taxon>Gunneridae</taxon>
        <taxon>Pentapetalae</taxon>
        <taxon>rosids</taxon>
        <taxon>fabids</taxon>
        <taxon>Rosales</taxon>
        <taxon>Rhamnaceae</taxon>
        <taxon>Paliureae</taxon>
        <taxon>Ziziphus</taxon>
    </lineage>
</organism>
<gene>
    <name evidence="3" type="ORF">FEM48_Zijuj10G0141100</name>
</gene>
<evidence type="ECO:0000313" key="3">
    <source>
        <dbReference type="EMBL" id="KAH7516495.1"/>
    </source>
</evidence>
<dbReference type="Proteomes" id="UP000813462">
    <property type="component" value="Unassembled WGS sequence"/>
</dbReference>
<evidence type="ECO:0000313" key="4">
    <source>
        <dbReference type="Proteomes" id="UP000813462"/>
    </source>
</evidence>
<protein>
    <recommendedName>
        <fullName evidence="2">Wall-associated receptor kinase C-terminal domain-containing protein</fullName>
    </recommendedName>
</protein>
<name>A0A978UNU3_ZIZJJ</name>
<dbReference type="PANTHER" id="PTHR33138:SF75">
    <property type="entry name" value="WALL-ASSOCIATED RECEPTOR KINASE GALACTURONAN-BINDING DOMAIN-CONTAINING PROTEIN"/>
    <property type="match status" value="1"/>
</dbReference>
<accession>A0A978UNU3</accession>
<sequence>MESNQTYKFNHSCTNRIDIPFLSKYLRDPHSKSMTAKDVVKEGFELRYKFDTHEACLECLNSTGQCGHNVFREKFVCFFQQASQELPDQQKDYCGCPGFELSCNENDHPILNLSNLL</sequence>
<evidence type="ECO:0000256" key="1">
    <source>
        <dbReference type="ARBA" id="ARBA00023180"/>
    </source>
</evidence>
<dbReference type="InterPro" id="IPR032872">
    <property type="entry name" value="WAK_assoc_C"/>
</dbReference>